<evidence type="ECO:0000313" key="4">
    <source>
        <dbReference type="EMBL" id="KAJ7306277.1"/>
    </source>
</evidence>
<keyword evidence="5" id="KW-1185">Reference proteome</keyword>
<name>A0AAD6Z3V4_9AGAR</name>
<dbReference type="SUPFAM" id="SSF51735">
    <property type="entry name" value="NAD(P)-binding Rossmann-fold domains"/>
    <property type="match status" value="1"/>
</dbReference>
<dbReference type="PRINTS" id="PR00081">
    <property type="entry name" value="GDHRDH"/>
</dbReference>
<sequence length="312" mass="33593">MAPTCPPKFDPARDIPDFTGKIILVTGGNSGIGYETVKMMLFKNARVYLAARSSNKGKAAVDQLETDTGRRAEFLELDLADLRSVRKAADTFLEKESRLDVLFNNGGVMIPPTEELSAQGYDLQFGTNVLGHFFLTELLLPALAESHAHSSVPARIINTSSSGYTTCPKRALFFDAVKGGPARDTLIKKWGKMQAPWNLYGASKAGNIFIANHYAKNHRNVVVSCSLHPGLIQSGIQRNAPAVLKFVSGIAFSAPNVGAYTQLWAGTTASPDEINGKYFTPVGVPKTPGGPSSDAELEAEVIAYLREAVEGF</sequence>
<gene>
    <name evidence="4" type="ORF">DFH08DRAFT_902118</name>
</gene>
<dbReference type="EMBL" id="JARIHO010000093">
    <property type="protein sequence ID" value="KAJ7306277.1"/>
    <property type="molecule type" value="Genomic_DNA"/>
</dbReference>
<protein>
    <submittedName>
        <fullName evidence="4">NAD(P)-binding protein</fullName>
    </submittedName>
</protein>
<dbReference type="PANTHER" id="PTHR24320">
    <property type="entry name" value="RETINOL DEHYDROGENASE"/>
    <property type="match status" value="1"/>
</dbReference>
<dbReference type="GO" id="GO:0016491">
    <property type="term" value="F:oxidoreductase activity"/>
    <property type="evidence" value="ECO:0007669"/>
    <property type="project" value="UniProtKB-KW"/>
</dbReference>
<keyword evidence="2" id="KW-0521">NADP</keyword>
<proteinExistence type="inferred from homology"/>
<evidence type="ECO:0000256" key="1">
    <source>
        <dbReference type="ARBA" id="ARBA00006484"/>
    </source>
</evidence>
<dbReference type="Pfam" id="PF00106">
    <property type="entry name" value="adh_short"/>
    <property type="match status" value="1"/>
</dbReference>
<evidence type="ECO:0000256" key="3">
    <source>
        <dbReference type="ARBA" id="ARBA00023002"/>
    </source>
</evidence>
<dbReference type="InterPro" id="IPR036291">
    <property type="entry name" value="NAD(P)-bd_dom_sf"/>
</dbReference>
<accession>A0AAD6Z3V4</accession>
<dbReference type="InterPro" id="IPR002347">
    <property type="entry name" value="SDR_fam"/>
</dbReference>
<organism evidence="4 5">
    <name type="scientific">Mycena albidolilacea</name>
    <dbReference type="NCBI Taxonomy" id="1033008"/>
    <lineage>
        <taxon>Eukaryota</taxon>
        <taxon>Fungi</taxon>
        <taxon>Dikarya</taxon>
        <taxon>Basidiomycota</taxon>
        <taxon>Agaricomycotina</taxon>
        <taxon>Agaricomycetes</taxon>
        <taxon>Agaricomycetidae</taxon>
        <taxon>Agaricales</taxon>
        <taxon>Marasmiineae</taxon>
        <taxon>Mycenaceae</taxon>
        <taxon>Mycena</taxon>
    </lineage>
</organism>
<comment type="similarity">
    <text evidence="1">Belongs to the short-chain dehydrogenases/reductases (SDR) family.</text>
</comment>
<dbReference type="AlphaFoldDB" id="A0AAD6Z3V4"/>
<keyword evidence="3" id="KW-0560">Oxidoreductase</keyword>
<evidence type="ECO:0000256" key="2">
    <source>
        <dbReference type="ARBA" id="ARBA00022857"/>
    </source>
</evidence>
<reference evidence="4" key="1">
    <citation type="submission" date="2023-03" db="EMBL/GenBank/DDBJ databases">
        <title>Massive genome expansion in bonnet fungi (Mycena s.s.) driven by repeated elements and novel gene families across ecological guilds.</title>
        <authorList>
            <consortium name="Lawrence Berkeley National Laboratory"/>
            <person name="Harder C.B."/>
            <person name="Miyauchi S."/>
            <person name="Viragh M."/>
            <person name="Kuo A."/>
            <person name="Thoen E."/>
            <person name="Andreopoulos B."/>
            <person name="Lu D."/>
            <person name="Skrede I."/>
            <person name="Drula E."/>
            <person name="Henrissat B."/>
            <person name="Morin E."/>
            <person name="Kohler A."/>
            <person name="Barry K."/>
            <person name="LaButti K."/>
            <person name="Morin E."/>
            <person name="Salamov A."/>
            <person name="Lipzen A."/>
            <person name="Mereny Z."/>
            <person name="Hegedus B."/>
            <person name="Baldrian P."/>
            <person name="Stursova M."/>
            <person name="Weitz H."/>
            <person name="Taylor A."/>
            <person name="Grigoriev I.V."/>
            <person name="Nagy L.G."/>
            <person name="Martin F."/>
            <person name="Kauserud H."/>
        </authorList>
    </citation>
    <scope>NUCLEOTIDE SEQUENCE</scope>
    <source>
        <strain evidence="4">CBHHK002</strain>
    </source>
</reference>
<dbReference type="PANTHER" id="PTHR24320:SF282">
    <property type="entry name" value="WW DOMAIN-CONTAINING OXIDOREDUCTASE"/>
    <property type="match status" value="1"/>
</dbReference>
<comment type="caution">
    <text evidence="4">The sequence shown here is derived from an EMBL/GenBank/DDBJ whole genome shotgun (WGS) entry which is preliminary data.</text>
</comment>
<dbReference type="Proteomes" id="UP001218218">
    <property type="component" value="Unassembled WGS sequence"/>
</dbReference>
<evidence type="ECO:0000313" key="5">
    <source>
        <dbReference type="Proteomes" id="UP001218218"/>
    </source>
</evidence>
<dbReference type="Gene3D" id="3.40.50.720">
    <property type="entry name" value="NAD(P)-binding Rossmann-like Domain"/>
    <property type="match status" value="1"/>
</dbReference>